<proteinExistence type="predicted"/>
<sequence length="64" mass="7158">MVIFFSPINGPISSPPEFGKKKLSISEELFVRAKGLEPSHLAALDPKFSKNFAEKHLIYLKSIN</sequence>
<dbReference type="AlphaFoldDB" id="A0A2R3Z4H5"/>
<keyword evidence="2" id="KW-1185">Reference proteome</keyword>
<protein>
    <submittedName>
        <fullName evidence="1">Uncharacterized protein</fullName>
    </submittedName>
</protein>
<evidence type="ECO:0000313" key="2">
    <source>
        <dbReference type="Proteomes" id="UP000241507"/>
    </source>
</evidence>
<evidence type="ECO:0000313" key="1">
    <source>
        <dbReference type="EMBL" id="AVR45176.1"/>
    </source>
</evidence>
<gene>
    <name evidence="1" type="ORF">C7S20_07755</name>
</gene>
<organism evidence="1 2">
    <name type="scientific">Christiangramia fulva</name>
    <dbReference type="NCBI Taxonomy" id="2126553"/>
    <lineage>
        <taxon>Bacteria</taxon>
        <taxon>Pseudomonadati</taxon>
        <taxon>Bacteroidota</taxon>
        <taxon>Flavobacteriia</taxon>
        <taxon>Flavobacteriales</taxon>
        <taxon>Flavobacteriaceae</taxon>
        <taxon>Christiangramia</taxon>
    </lineage>
</organism>
<accession>A0A2R3Z4H5</accession>
<dbReference type="KEGG" id="grs:C7S20_07755"/>
<dbReference type="Proteomes" id="UP000241507">
    <property type="component" value="Chromosome"/>
</dbReference>
<reference evidence="2" key="1">
    <citation type="submission" date="2018-03" db="EMBL/GenBank/DDBJ databases">
        <title>Gramella fulva sp. nov., isolated from a dry surface of tidal flat.</title>
        <authorList>
            <person name="Hwang S.H."/>
            <person name="Hwang W.M."/>
            <person name="Kang K."/>
            <person name="Ahn T.-Y."/>
        </authorList>
    </citation>
    <scope>NUCLEOTIDE SEQUENCE [LARGE SCALE GENOMIC DNA]</scope>
    <source>
        <strain evidence="2">SH35</strain>
    </source>
</reference>
<name>A0A2R3Z4H5_9FLAO</name>
<dbReference type="EMBL" id="CP028136">
    <property type="protein sequence ID" value="AVR45176.1"/>
    <property type="molecule type" value="Genomic_DNA"/>
</dbReference>